<dbReference type="Proteomes" id="UP000177870">
    <property type="component" value="Chromosome"/>
</dbReference>
<accession>A0A1D8TQT5</accession>
<dbReference type="InterPro" id="IPR000792">
    <property type="entry name" value="Tscrpt_reg_LuxR_C"/>
</dbReference>
<dbReference type="InterPro" id="IPR016032">
    <property type="entry name" value="Sig_transdc_resp-reg_C-effctor"/>
</dbReference>
<keyword evidence="1" id="KW-0238">DNA-binding</keyword>
<protein>
    <submittedName>
        <fullName evidence="3">Helix-turn-helix transcriptional regulator</fullName>
    </submittedName>
</protein>
<dbReference type="KEGG" id="mpro:BJP34_11530"/>
<gene>
    <name evidence="3" type="ORF">BJP34_11530</name>
</gene>
<dbReference type="SUPFAM" id="SSF46894">
    <property type="entry name" value="C-terminal effector domain of the bipartite response regulators"/>
    <property type="match status" value="1"/>
</dbReference>
<dbReference type="AlphaFoldDB" id="A0A1D8TQT5"/>
<evidence type="ECO:0000313" key="4">
    <source>
        <dbReference type="Proteomes" id="UP000177870"/>
    </source>
</evidence>
<dbReference type="PANTHER" id="PTHR43214">
    <property type="entry name" value="TWO-COMPONENT RESPONSE REGULATOR"/>
    <property type="match status" value="1"/>
</dbReference>
<name>A0A1D8TQT5_9CYAN</name>
<organism evidence="3 4">
    <name type="scientific">Moorena producens PAL-8-15-08-1</name>
    <dbReference type="NCBI Taxonomy" id="1458985"/>
    <lineage>
        <taxon>Bacteria</taxon>
        <taxon>Bacillati</taxon>
        <taxon>Cyanobacteriota</taxon>
        <taxon>Cyanophyceae</taxon>
        <taxon>Coleofasciculales</taxon>
        <taxon>Coleofasciculaceae</taxon>
        <taxon>Moorena</taxon>
    </lineage>
</organism>
<proteinExistence type="predicted"/>
<dbReference type="EMBL" id="CP017599">
    <property type="protein sequence ID" value="AOW99999.1"/>
    <property type="molecule type" value="Genomic_DNA"/>
</dbReference>
<dbReference type="RefSeq" id="WP_070392473.1">
    <property type="nucleotide sequence ID" value="NZ_CP017599.1"/>
</dbReference>
<dbReference type="GO" id="GO:0003677">
    <property type="term" value="F:DNA binding"/>
    <property type="evidence" value="ECO:0007669"/>
    <property type="project" value="UniProtKB-KW"/>
</dbReference>
<dbReference type="GO" id="GO:0006355">
    <property type="term" value="P:regulation of DNA-templated transcription"/>
    <property type="evidence" value="ECO:0007669"/>
    <property type="project" value="InterPro"/>
</dbReference>
<evidence type="ECO:0000256" key="1">
    <source>
        <dbReference type="ARBA" id="ARBA00023125"/>
    </source>
</evidence>
<dbReference type="Gene3D" id="1.10.10.10">
    <property type="entry name" value="Winged helix-like DNA-binding domain superfamily/Winged helix DNA-binding domain"/>
    <property type="match status" value="1"/>
</dbReference>
<dbReference type="SMART" id="SM00421">
    <property type="entry name" value="HTH_LUXR"/>
    <property type="match status" value="1"/>
</dbReference>
<dbReference type="InterPro" id="IPR036388">
    <property type="entry name" value="WH-like_DNA-bd_sf"/>
</dbReference>
<evidence type="ECO:0000259" key="2">
    <source>
        <dbReference type="SMART" id="SM00421"/>
    </source>
</evidence>
<dbReference type="PRINTS" id="PR00038">
    <property type="entry name" value="HTHLUXR"/>
</dbReference>
<reference evidence="4" key="1">
    <citation type="submission" date="2016-10" db="EMBL/GenBank/DDBJ databases">
        <title>Comparative genomics uncovers the prolific and rare metabolic potential of the cyanobacterial genus Moorea.</title>
        <authorList>
            <person name="Leao T."/>
            <person name="Castelao G."/>
            <person name="Korobeynikov A."/>
            <person name="Monroe E.A."/>
            <person name="Podell S."/>
            <person name="Glukhov E."/>
            <person name="Allen E."/>
            <person name="Gerwick W.H."/>
            <person name="Gerwick L."/>
        </authorList>
    </citation>
    <scope>NUCLEOTIDE SEQUENCE [LARGE SCALE GENOMIC DNA]</scope>
    <source>
        <strain evidence="4">PAL-8-15-08-1</strain>
    </source>
</reference>
<dbReference type="InterPro" id="IPR039420">
    <property type="entry name" value="WalR-like"/>
</dbReference>
<dbReference type="Pfam" id="PF00196">
    <property type="entry name" value="GerE"/>
    <property type="match status" value="1"/>
</dbReference>
<dbReference type="CDD" id="cd06170">
    <property type="entry name" value="LuxR_C_like"/>
    <property type="match status" value="1"/>
</dbReference>
<sequence>MTNQQLLTKPISIDVNQVFSSTYELEKPEKKLDYVKHFKHYCSLPQSIKVEATKPESSKPELDSEEGLPLLLKAIIEGFVDGVLIITTNQELFHANECGRRICSQISQGKSPINSIPQPIWGVCQSLIDSRELFSDRKLIIETEIKVNKSVNFRVRVRWLTLELSRNPYLLVTLEDKHQSTQNSAITDAIKYGLSHREKEVWLLKKSNLSYEEIAQQLYISINTVKKHLKSIYAKQKEVMQYQN</sequence>
<feature type="domain" description="HTH luxR-type" evidence="2">
    <location>
        <begin position="191"/>
        <end position="243"/>
    </location>
</feature>
<evidence type="ECO:0000313" key="3">
    <source>
        <dbReference type="EMBL" id="AOW99999.1"/>
    </source>
</evidence>
<dbReference type="OrthoDB" id="9797341at2"/>
<dbReference type="STRING" id="1458985.BJP34_11530"/>